<accession>A0A6V7P025</accession>
<keyword evidence="2" id="KW-0732">Signal</keyword>
<evidence type="ECO:0000256" key="2">
    <source>
        <dbReference type="SAM" id="SignalP"/>
    </source>
</evidence>
<dbReference type="InterPro" id="IPR011990">
    <property type="entry name" value="TPR-like_helical_dom_sf"/>
</dbReference>
<feature type="chain" id="PRO_5027571697" description="Pentatricopeptide repeat-containing protein" evidence="2">
    <location>
        <begin position="27"/>
        <end position="191"/>
    </location>
</feature>
<dbReference type="AlphaFoldDB" id="A0A6V7P025"/>
<organism evidence="3">
    <name type="scientific">Ananas comosus var. bracteatus</name>
    <name type="common">red pineapple</name>
    <dbReference type="NCBI Taxonomy" id="296719"/>
    <lineage>
        <taxon>Eukaryota</taxon>
        <taxon>Viridiplantae</taxon>
        <taxon>Streptophyta</taxon>
        <taxon>Embryophyta</taxon>
        <taxon>Tracheophyta</taxon>
        <taxon>Spermatophyta</taxon>
        <taxon>Magnoliopsida</taxon>
        <taxon>Liliopsida</taxon>
        <taxon>Poales</taxon>
        <taxon>Bromeliaceae</taxon>
        <taxon>Bromelioideae</taxon>
        <taxon>Ananas</taxon>
    </lineage>
</organism>
<gene>
    <name evidence="3" type="ORF">CB5_LOCUS7404</name>
</gene>
<feature type="signal peptide" evidence="2">
    <location>
        <begin position="1"/>
        <end position="26"/>
    </location>
</feature>
<dbReference type="Gene3D" id="1.25.40.10">
    <property type="entry name" value="Tetratricopeptide repeat domain"/>
    <property type="match status" value="1"/>
</dbReference>
<evidence type="ECO:0008006" key="4">
    <source>
        <dbReference type="Google" id="ProtNLM"/>
    </source>
</evidence>
<evidence type="ECO:0000256" key="1">
    <source>
        <dbReference type="SAM" id="MobiDB-lite"/>
    </source>
</evidence>
<sequence>MALFFHLRSLKPSTLTLPLLPSSAAAAPPPPPPACASSPSPLRRKPPPSAAAASAASASSLPLPPPQPQQQRIPKPQSNPNAPKLPEPNDLDEAALLTRHSIYSNCRPTVFTCNAVLNALLRQARYADLLSLHRFITQASVAPTVVTHNLLLQAYCDCRKTDIALEHFRLLLKDDSPVLPRPPRTGSSRRA</sequence>
<dbReference type="EMBL" id="LR862143">
    <property type="protein sequence ID" value="CAD1824193.1"/>
    <property type="molecule type" value="Genomic_DNA"/>
</dbReference>
<reference evidence="3" key="1">
    <citation type="submission" date="2020-07" db="EMBL/GenBank/DDBJ databases">
        <authorList>
            <person name="Lin J."/>
        </authorList>
    </citation>
    <scope>NUCLEOTIDE SEQUENCE</scope>
</reference>
<dbReference type="PANTHER" id="PTHR47937:SF5">
    <property type="entry name" value="PENTATRICOPEPTIDE REPEAT-CONTAINING PROTEIN"/>
    <property type="match status" value="1"/>
</dbReference>
<dbReference type="PANTHER" id="PTHR47937">
    <property type="entry name" value="PLASTID TRANSCRIPTIONALLY ACTIVE CHROMOSOME 2-LIKE PROTEIN"/>
    <property type="match status" value="1"/>
</dbReference>
<feature type="compositionally biased region" description="Low complexity" evidence="1">
    <location>
        <begin position="69"/>
        <end position="78"/>
    </location>
</feature>
<protein>
    <recommendedName>
        <fullName evidence="4">Pentatricopeptide repeat-containing protein</fullName>
    </recommendedName>
</protein>
<evidence type="ECO:0000313" key="3">
    <source>
        <dbReference type="EMBL" id="CAD1824193.1"/>
    </source>
</evidence>
<dbReference type="InterPro" id="IPR052308">
    <property type="entry name" value="PPR_domain-containing"/>
</dbReference>
<proteinExistence type="predicted"/>
<feature type="region of interest" description="Disordered" evidence="1">
    <location>
        <begin position="20"/>
        <end position="89"/>
    </location>
</feature>
<name>A0A6V7P025_ANACO</name>
<feature type="compositionally biased region" description="Low complexity" evidence="1">
    <location>
        <begin position="50"/>
        <end position="61"/>
    </location>
</feature>